<protein>
    <submittedName>
        <fullName evidence="2">Uncharacterized protein</fullName>
    </submittedName>
</protein>
<dbReference type="PANTHER" id="PTHR31089:SF38">
    <property type="entry name" value="OS01G0277500 PROTEIN"/>
    <property type="match status" value="1"/>
</dbReference>
<accession>A0A835P656</accession>
<dbReference type="OrthoDB" id="1927254at2759"/>
<dbReference type="AlphaFoldDB" id="A0A835P656"/>
<feature type="compositionally biased region" description="Basic and acidic residues" evidence="1">
    <location>
        <begin position="318"/>
        <end position="330"/>
    </location>
</feature>
<dbReference type="GO" id="GO:0003700">
    <property type="term" value="F:DNA-binding transcription factor activity"/>
    <property type="evidence" value="ECO:0007669"/>
    <property type="project" value="InterPro"/>
</dbReference>
<feature type="region of interest" description="Disordered" evidence="1">
    <location>
        <begin position="300"/>
        <end position="330"/>
    </location>
</feature>
<dbReference type="GO" id="GO:0003677">
    <property type="term" value="F:DNA binding"/>
    <property type="evidence" value="ECO:0007669"/>
    <property type="project" value="TreeGrafter"/>
</dbReference>
<feature type="compositionally biased region" description="Polar residues" evidence="1">
    <location>
        <begin position="76"/>
        <end position="88"/>
    </location>
</feature>
<evidence type="ECO:0000313" key="2">
    <source>
        <dbReference type="EMBL" id="KAG0447680.1"/>
    </source>
</evidence>
<gene>
    <name evidence="2" type="ORF">HPP92_028207</name>
</gene>
<dbReference type="EMBL" id="JADCNM010000428">
    <property type="protein sequence ID" value="KAG0447680.1"/>
    <property type="molecule type" value="Genomic_DNA"/>
</dbReference>
<dbReference type="InterPro" id="IPR045174">
    <property type="entry name" value="Dof"/>
</dbReference>
<reference evidence="2 3" key="1">
    <citation type="journal article" date="2020" name="Nat. Food">
        <title>A phased Vanilla planifolia genome enables genetic improvement of flavour and production.</title>
        <authorList>
            <person name="Hasing T."/>
            <person name="Tang H."/>
            <person name="Brym M."/>
            <person name="Khazi F."/>
            <person name="Huang T."/>
            <person name="Chambers A.H."/>
        </authorList>
    </citation>
    <scope>NUCLEOTIDE SEQUENCE [LARGE SCALE GENOMIC DNA]</scope>
    <source>
        <tissue evidence="2">Leaf</tissue>
    </source>
</reference>
<dbReference type="PANTHER" id="PTHR31089">
    <property type="entry name" value="CYCLIC DOF FACTOR 2"/>
    <property type="match status" value="1"/>
</dbReference>
<comment type="caution">
    <text evidence="2">The sequence shown here is derived from an EMBL/GenBank/DDBJ whole genome shotgun (WGS) entry which is preliminary data.</text>
</comment>
<sequence length="379" mass="41642">MRCGPHTFLRVARLTPSKPGGVAAEFPPSLLPLASRVSLWFQLFASDTQEENDKVATSMGVAPQELNLKEPLHCCDSSSSAEVDQNPSAEIAKTSEELDLDEDHKESNSLEEGKILKKPDKGDDEERPVGAGRRKTSILLQVTFPFEDLEGKWHPAIRSRSTTLRVHGLCTQPRRMEQNLKGFLELPQHNSTHGYQNGVTPFHHPQKLPRASLVGVSLDFRMEQCSSCLHDRGCIWTRKWNSATIVMHSSTNGTFSCFPCSYISLQLPFPFPFVPAPFGGWNRAWNFPWAANGNVLSPSSSTSTSNCSGHGSPTLGKHSRDATSLGEEKKEKSLWIPKTLRIDDPDAAAKSSIFATLGIKVDEVVMFKSSPSGAEKGGD</sequence>
<evidence type="ECO:0000313" key="3">
    <source>
        <dbReference type="Proteomes" id="UP000639772"/>
    </source>
</evidence>
<evidence type="ECO:0000256" key="1">
    <source>
        <dbReference type="SAM" id="MobiDB-lite"/>
    </source>
</evidence>
<proteinExistence type="predicted"/>
<feature type="compositionally biased region" description="Low complexity" evidence="1">
    <location>
        <begin position="300"/>
        <end position="312"/>
    </location>
</feature>
<feature type="compositionally biased region" description="Basic and acidic residues" evidence="1">
    <location>
        <begin position="102"/>
        <end position="121"/>
    </location>
</feature>
<feature type="region of interest" description="Disordered" evidence="1">
    <location>
        <begin position="75"/>
        <end position="134"/>
    </location>
</feature>
<organism evidence="2 3">
    <name type="scientific">Vanilla planifolia</name>
    <name type="common">Vanilla</name>
    <dbReference type="NCBI Taxonomy" id="51239"/>
    <lineage>
        <taxon>Eukaryota</taxon>
        <taxon>Viridiplantae</taxon>
        <taxon>Streptophyta</taxon>
        <taxon>Embryophyta</taxon>
        <taxon>Tracheophyta</taxon>
        <taxon>Spermatophyta</taxon>
        <taxon>Magnoliopsida</taxon>
        <taxon>Liliopsida</taxon>
        <taxon>Asparagales</taxon>
        <taxon>Orchidaceae</taxon>
        <taxon>Vanilloideae</taxon>
        <taxon>Vanilleae</taxon>
        <taxon>Vanilla</taxon>
    </lineage>
</organism>
<name>A0A835P656_VANPL</name>
<dbReference type="Proteomes" id="UP000639772">
    <property type="component" value="Unassembled WGS sequence"/>
</dbReference>